<dbReference type="Gene3D" id="1.10.3860.10">
    <property type="entry name" value="Sodium:dicarboxylate symporter"/>
    <property type="match status" value="1"/>
</dbReference>
<evidence type="ECO:0000256" key="1">
    <source>
        <dbReference type="ARBA" id="ARBA00004141"/>
    </source>
</evidence>
<dbReference type="InterPro" id="IPR050746">
    <property type="entry name" value="DAACS"/>
</dbReference>
<dbReference type="SUPFAM" id="SSF118215">
    <property type="entry name" value="Proton glutamate symport protein"/>
    <property type="match status" value="1"/>
</dbReference>
<comment type="caution">
    <text evidence="9">The sequence shown here is derived from an EMBL/GenBank/DDBJ whole genome shotgun (WGS) entry which is preliminary data.</text>
</comment>
<name>A0AA36GA30_9BILA</name>
<feature type="transmembrane region" description="Helical" evidence="7">
    <location>
        <begin position="287"/>
        <end position="312"/>
    </location>
</feature>
<feature type="transmembrane region" description="Helical" evidence="7">
    <location>
        <begin position="55"/>
        <end position="78"/>
    </location>
</feature>
<feature type="compositionally biased region" description="Basic and acidic residues" evidence="8">
    <location>
        <begin position="503"/>
        <end position="532"/>
    </location>
</feature>
<evidence type="ECO:0000256" key="7">
    <source>
        <dbReference type="RuleBase" id="RU361216"/>
    </source>
</evidence>
<proteinExistence type="inferred from homology"/>
<keyword evidence="7" id="KW-0769">Symport</keyword>
<feature type="transmembrane region" description="Helical" evidence="7">
    <location>
        <begin position="90"/>
        <end position="112"/>
    </location>
</feature>
<dbReference type="PANTHER" id="PTHR11958:SF63">
    <property type="entry name" value="AMINO ACID TRANSPORTER"/>
    <property type="match status" value="1"/>
</dbReference>
<gene>
    <name evidence="9" type="ORF">MSPICULIGERA_LOCUS22822</name>
</gene>
<keyword evidence="6 7" id="KW-0472">Membrane</keyword>
<dbReference type="Pfam" id="PF00375">
    <property type="entry name" value="SDF"/>
    <property type="match status" value="1"/>
</dbReference>
<keyword evidence="3 7" id="KW-0813">Transport</keyword>
<dbReference type="AlphaFoldDB" id="A0AA36GA30"/>
<dbReference type="GO" id="GO:0015501">
    <property type="term" value="F:glutamate:sodium symporter activity"/>
    <property type="evidence" value="ECO:0007669"/>
    <property type="project" value="TreeGrafter"/>
</dbReference>
<keyword evidence="4 7" id="KW-0812">Transmembrane</keyword>
<accession>A0AA36GA30</accession>
<evidence type="ECO:0000256" key="4">
    <source>
        <dbReference type="ARBA" id="ARBA00022692"/>
    </source>
</evidence>
<feature type="transmembrane region" description="Helical" evidence="7">
    <location>
        <begin position="361"/>
        <end position="386"/>
    </location>
</feature>
<evidence type="ECO:0000256" key="6">
    <source>
        <dbReference type="ARBA" id="ARBA00023136"/>
    </source>
</evidence>
<feature type="compositionally biased region" description="Basic and acidic residues" evidence="8">
    <location>
        <begin position="479"/>
        <end position="493"/>
    </location>
</feature>
<dbReference type="GO" id="GO:0005313">
    <property type="term" value="F:L-glutamate transmembrane transporter activity"/>
    <property type="evidence" value="ECO:0007669"/>
    <property type="project" value="TreeGrafter"/>
</dbReference>
<comment type="similarity">
    <text evidence="2 7">Belongs to the dicarboxylate/amino acid:cation symporter (DAACS) (TC 2.A.23) family.</text>
</comment>
<keyword evidence="10" id="KW-1185">Reference proteome</keyword>
<evidence type="ECO:0000313" key="9">
    <source>
        <dbReference type="EMBL" id="CAJ0584780.1"/>
    </source>
</evidence>
<dbReference type="GO" id="GO:0015175">
    <property type="term" value="F:neutral L-amino acid transmembrane transporter activity"/>
    <property type="evidence" value="ECO:0007669"/>
    <property type="project" value="TreeGrafter"/>
</dbReference>
<feature type="transmembrane region" description="Helical" evidence="7">
    <location>
        <begin position="215"/>
        <end position="234"/>
    </location>
</feature>
<dbReference type="PANTHER" id="PTHR11958">
    <property type="entry name" value="SODIUM/DICARBOXYLATE SYMPORTER-RELATED"/>
    <property type="match status" value="1"/>
</dbReference>
<evidence type="ECO:0000256" key="5">
    <source>
        <dbReference type="ARBA" id="ARBA00022989"/>
    </source>
</evidence>
<feature type="transmembrane region" description="Helical" evidence="7">
    <location>
        <begin position="254"/>
        <end position="275"/>
    </location>
</feature>
<feature type="transmembrane region" description="Helical" evidence="7">
    <location>
        <begin position="15"/>
        <end position="34"/>
    </location>
</feature>
<feature type="region of interest" description="Disordered" evidence="8">
    <location>
        <begin position="479"/>
        <end position="551"/>
    </location>
</feature>
<evidence type="ECO:0000256" key="3">
    <source>
        <dbReference type="ARBA" id="ARBA00022448"/>
    </source>
</evidence>
<protein>
    <recommendedName>
        <fullName evidence="7">Amino acid transporter</fullName>
    </recommendedName>
</protein>
<evidence type="ECO:0000256" key="2">
    <source>
        <dbReference type="ARBA" id="ARBA00006148"/>
    </source>
</evidence>
<feature type="transmembrane region" description="Helical" evidence="7">
    <location>
        <begin position="425"/>
        <end position="447"/>
    </location>
</feature>
<dbReference type="InterPro" id="IPR036458">
    <property type="entry name" value="Na:dicarbo_symporter_sf"/>
</dbReference>
<evidence type="ECO:0000313" key="10">
    <source>
        <dbReference type="Proteomes" id="UP001177023"/>
    </source>
</evidence>
<feature type="non-terminal residue" evidence="9">
    <location>
        <position position="1"/>
    </location>
</feature>
<dbReference type="PRINTS" id="PR00173">
    <property type="entry name" value="EDTRNSPORT"/>
</dbReference>
<reference evidence="9" key="1">
    <citation type="submission" date="2023-06" db="EMBL/GenBank/DDBJ databases">
        <authorList>
            <person name="Delattre M."/>
        </authorList>
    </citation>
    <scope>NUCLEOTIDE SEQUENCE</scope>
    <source>
        <strain evidence="9">AF72</strain>
    </source>
</reference>
<dbReference type="GO" id="GO:0005886">
    <property type="term" value="C:plasma membrane"/>
    <property type="evidence" value="ECO:0007669"/>
    <property type="project" value="TreeGrafter"/>
</dbReference>
<keyword evidence="5 7" id="KW-1133">Transmembrane helix</keyword>
<sequence length="551" mass="59696">MKTSSALCHFIKNNLLLVSTFAAVLLGISAGLLVKEFFTPNAEAIRLISFPGEMLLQMFKMIVVPLLTVALIVGVGSMDRDEMGHIGGTAVAVFGGTTIASVLIGLLIMIAVHPGDQHSGLLADPNLNNYDGGHPIDPWDSILDLIRNAFTDNIVDSASRLQATVKNKAGRGKEMTKYWVKVEDGNRTRFEEREMLTDVPGTELKKTVVKKDGSNVLGLVTFALTLGIIMSSMGEEAEPLMKPLRVLDKAVATVVTLIVWYSPIAIVFLIAGQLIQVDDLGRTFKQMGYYLGIATMCQILVFVLQNTLFMVLTGTNPFKLVHSQLKAIAIAFATASSTGTIPVNMECIEKNMGVNKQISQVIIPVGATINMNGTAMHIAVSCMFIAQLNGMTLGFSQWIMIAVTSPLAALGAAGIPAVSLVTMTIVLTAIDVPLAGISVVIPIDWILDRFRTVNNTYGDAMVACLIQHYFGKKLAEGDSERQLESQSQDRDSTKSAPATPTHTTREVVSHDTQSHKSQDHHGDTPPRPETPRSLHKPAKNLTEYLNNMNQE</sequence>
<dbReference type="Proteomes" id="UP001177023">
    <property type="component" value="Unassembled WGS sequence"/>
</dbReference>
<dbReference type="InterPro" id="IPR001991">
    <property type="entry name" value="Na-dicarboxylate_symporter"/>
</dbReference>
<evidence type="ECO:0000256" key="8">
    <source>
        <dbReference type="SAM" id="MobiDB-lite"/>
    </source>
</evidence>
<organism evidence="9 10">
    <name type="scientific">Mesorhabditis spiculigera</name>
    <dbReference type="NCBI Taxonomy" id="96644"/>
    <lineage>
        <taxon>Eukaryota</taxon>
        <taxon>Metazoa</taxon>
        <taxon>Ecdysozoa</taxon>
        <taxon>Nematoda</taxon>
        <taxon>Chromadorea</taxon>
        <taxon>Rhabditida</taxon>
        <taxon>Rhabditina</taxon>
        <taxon>Rhabditomorpha</taxon>
        <taxon>Rhabditoidea</taxon>
        <taxon>Rhabditidae</taxon>
        <taxon>Mesorhabditinae</taxon>
        <taxon>Mesorhabditis</taxon>
    </lineage>
</organism>
<dbReference type="EMBL" id="CATQJA010002701">
    <property type="protein sequence ID" value="CAJ0584780.1"/>
    <property type="molecule type" value="Genomic_DNA"/>
</dbReference>
<comment type="subcellular location">
    <subcellularLocation>
        <location evidence="1 7">Membrane</location>
        <topology evidence="1 7">Multi-pass membrane protein</topology>
    </subcellularLocation>
</comment>
<feature type="transmembrane region" description="Helical" evidence="7">
    <location>
        <begin position="398"/>
        <end position="419"/>
    </location>
</feature>